<keyword evidence="13" id="KW-0946">Virion</keyword>
<keyword evidence="23" id="KW-1185">Reference proteome</keyword>
<evidence type="ECO:0000256" key="16">
    <source>
        <dbReference type="ARBA" id="ARBA00030285"/>
    </source>
</evidence>
<evidence type="ECO:0000256" key="11">
    <source>
        <dbReference type="ARBA" id="ARBA00022812"/>
    </source>
</evidence>
<dbReference type="GO" id="GO:0046872">
    <property type="term" value="F:metal ion binding"/>
    <property type="evidence" value="ECO:0007669"/>
    <property type="project" value="UniProtKB-KW"/>
</dbReference>
<evidence type="ECO:0000256" key="5">
    <source>
        <dbReference type="ARBA" id="ARBA00004452"/>
    </source>
</evidence>
<dbReference type="Pfam" id="PF12603">
    <property type="entry name" value="L_PA-C-like"/>
    <property type="match status" value="1"/>
</dbReference>
<dbReference type="InterPro" id="IPR007322">
    <property type="entry name" value="RNA_pol_bunyavir"/>
</dbReference>
<dbReference type="PROSITE" id="PS50525">
    <property type="entry name" value="RDRP_SSRNA_NEG_SEG"/>
    <property type="match status" value="1"/>
</dbReference>
<feature type="domain" description="RdRp catalytic" evidence="21">
    <location>
        <begin position="978"/>
        <end position="1169"/>
    </location>
</feature>
<evidence type="ECO:0000256" key="19">
    <source>
        <dbReference type="ARBA" id="ARBA00034123"/>
    </source>
</evidence>
<comment type="cofactor">
    <cofactor evidence="1">
        <name>Mn(2+)</name>
        <dbReference type="ChEBI" id="CHEBI:29035"/>
    </cofactor>
</comment>
<evidence type="ECO:0000256" key="10">
    <source>
        <dbReference type="ARBA" id="ARBA00022801"/>
    </source>
</evidence>
<evidence type="ECO:0000256" key="1">
    <source>
        <dbReference type="ARBA" id="ARBA00001936"/>
    </source>
</evidence>
<dbReference type="GeneID" id="31079635"/>
<organism evidence="22 23">
    <name type="scientific">Anhanga virus</name>
    <dbReference type="NCBI Taxonomy" id="904722"/>
    <lineage>
        <taxon>Viruses</taxon>
        <taxon>Riboviria</taxon>
        <taxon>Orthornavirae</taxon>
        <taxon>Negarnaviricota</taxon>
        <taxon>Polyploviricotina</taxon>
        <taxon>Bunyaviricetes</taxon>
        <taxon>Hareavirales</taxon>
        <taxon>Phenuiviridae</taxon>
        <taxon>Phlebovirus</taxon>
        <taxon>Phlebovirus anhangaense</taxon>
    </lineage>
</organism>
<keyword evidence="12" id="KW-0460">Magnesium</keyword>
<dbReference type="RefSeq" id="YP_009346019.1">
    <property type="nucleotide sequence ID" value="NC_033836.1"/>
</dbReference>
<comment type="cofactor">
    <cofactor evidence="2">
        <name>Mg(2+)</name>
        <dbReference type="ChEBI" id="CHEBI:18420"/>
    </cofactor>
</comment>
<evidence type="ECO:0000256" key="13">
    <source>
        <dbReference type="ARBA" id="ARBA00022844"/>
    </source>
</evidence>
<keyword evidence="22" id="KW-0548">Nucleotidyltransferase</keyword>
<evidence type="ECO:0000256" key="17">
    <source>
        <dbReference type="ARBA" id="ARBA00030436"/>
    </source>
</evidence>
<dbReference type="GO" id="GO:0044172">
    <property type="term" value="C:host cell endoplasmic reticulum-Golgi intermediate compartment"/>
    <property type="evidence" value="ECO:0007669"/>
    <property type="project" value="UniProtKB-SubCell"/>
</dbReference>
<keyword evidence="9" id="KW-0479">Metal-binding</keyword>
<dbReference type="GO" id="GO:0044177">
    <property type="term" value="C:host cell Golgi apparatus"/>
    <property type="evidence" value="ECO:0007669"/>
    <property type="project" value="UniProtKB-SubCell"/>
</dbReference>
<name>A0A1S5SHU0_9VIRU</name>
<keyword evidence="10" id="KW-0378">Hydrolase</keyword>
<evidence type="ECO:0000256" key="2">
    <source>
        <dbReference type="ARBA" id="ARBA00001946"/>
    </source>
</evidence>
<accession>A0A1S5SHU0</accession>
<keyword evidence="11" id="KW-1040">Host Golgi apparatus</keyword>
<evidence type="ECO:0000256" key="8">
    <source>
        <dbReference type="ARBA" id="ARBA00022679"/>
    </source>
</evidence>
<dbReference type="InterPro" id="IPR029124">
    <property type="entry name" value="L_protein_N"/>
</dbReference>
<reference evidence="22 23" key="1">
    <citation type="journal article" date="2017" name="J. Gen. Virol.">
        <title>Characterization of the Bujaru, Frijoles and Tapara antigenic complexes into the Sandfly Fever group and two unclassified phleboviruses from Brazil.</title>
        <authorList>
            <person name="Vasconcelos P.F."/>
            <person name="Nunes Neto J.P."/>
            <person name="de Souza W.M."/>
            <person name="Acrani G.O."/>
            <person name="Romeiro M.F."/>
            <person name="Fumagalli M.J."/>
            <person name="Vieira C.L."/>
            <person name="Medeiros D.B."/>
            <person name="de Lima J.A."/>
            <person name="de Lima C.P."/>
            <person name="Cardoso J.F."/>
            <person name="Rodrigues S.G."/>
            <person name="Figueiredo L.T."/>
            <person name="da Silva S.P."/>
            <person name="Tesh R."/>
            <person name="Nunes M.R."/>
            <person name="Vasconcelos P.F."/>
        </authorList>
    </citation>
    <scope>NUCLEOTIDE SEQUENCE [LARGE SCALE GENOMIC DNA]</scope>
    <source>
        <strain evidence="22 23">BeAn46852</strain>
    </source>
</reference>
<sequence>MDSIIKQQIPLREGFNNKELLSYVETLYNVELPTFSLHAVSGGLEIDLQFDDFETASTIGSTLRANPSIHVDSKSLLNMVHNITVGHLADNTDFRFSSKFPLIGDGFDGHTPDLIIESAGGSFYVIEFTTTRGAERSALSAARNKIVKYEMACMNRAYGRSISLSVISVWRGGVISNLVLTDDDVNELVYRYRLSLSIFEEASQIYPEIRKDDEEMTKLEREIMGVVTSITMDWDRTEQAFPMFSRDIVEKHNESAADNEYISRIISKVVDKSLNDMRKSSFLEGDLSIEERFSCNFKECETSIGNYIANLNSREFVRDTYDSKSTVQIPPWVTSRFIPGKDLDPLKDRNIITQHPMGRIWYEVCQSANNELIERMHDDPERELSQALNGEMDRSDERSRYHRVKLELENSDVIYIASLGVGGKSLKDNRSCKEARERSKKLFRIDHDTADIDSFLRSKNDNILKGNPQLYNPFEVDRELRLAAQCIHQPTLTHEVGENEFLENHNRFLQTPVGSWSQMVSLIGAELSASVKQHVKPGSFVIKRILGSGVFLLIKPTSSVSHIFVSFAVLKDCLVSELCQSGVFKSSIDCGDLVVTDFVSFKMSKLTNLCKCCSLLECALAFWAEAYGHEVWNSVRAASACKTVAGRDMVFMFKLSLLTLMEDKATTEEMQTLTRYVIMEGFVSQPEIPKPHKMMSKLPCKLRSELQVYILNRVLNAILRISESPFKIRKTNGKISWTGLFNPYSGNPISELQILISSCYNGYFKNKEEETEPTALSAMYKKIIELEHLCPDSDEYLGRSDPESPRMHEFSRSYLKQCTDHAKHVLRSCHGPNVLELIHHQIIRDLGSLTLERLATLKATSNFDQSWYDYKDVKDKNYTRDKLIVKMSKFADKGNSLAIQMFEECMSLIEERGSMHICLFKKQQHGGLREIYVMGAEERIVQCVVESIAKSIGGFFPSDTLCNPANKSKIPESHGIRARKHCKGPVWTTATSDDARKWNQGHFVMKFAMMLCEFTHTMWWPIIIRGCSMFTRKYMMMNLKYLAVLDGHKDLKVEDEFVMTLFKAYHGEIEVPWIDKGKTFLKTKTGMMQGILHFTSSLLHTIHQEFVRSLTFKIFNMKVAPDASQNIVCDMMQGSDDSSMIISFPAKDSTSLARYKTAAALCFRIKKLLGIYLAIYPSEKSTSNTDFVMEYNSEFYFHSQHVRPTIRWIAACCSLPEVETLVARQEEASNLMTAVTEGGGSFSLACQVQQAQCTIHYMLMGMGVSQLFEHFKCAILEWLDPGLGFFLLDNPYAAGLGGFRFNLFKAIKETKLQKLYSFFLKRVRNSPCLEGEDDALISESCSVSPGGALILSSSLKWGSRQKFMKLRERLNIPDDWVEQINQNPEILYRAPRTGKEILLRIAEKVHSPGVVSSLSTGNAVCKVMASAVYFLSASIFEDTGRPEVNIMGSSKYSLLQKMVTYEGFKNSCNLTGEELLFLFPNAEELMNLDSLVFDRQKIDLVQRVSHRDATQTKIIIFDEYHSMRVSPEKLVSDKWFQMQKSKIGKKALDQEWDKLTSIVAWLRDNPDDTLKSSPLNNHVQIRNFFARMEGRARTVRVTGAPVKKRSGISKLSMVIRDNFSKVGYLRDIEDSGGLLRSQVSEIIKHYLFCILQGPYSDEMKRKLTFDVFYYSEELYIKESDRKTKANTIAIFQAYTRDSKDVVRMIEEVGAGIVGGFVRAQSTKMIEGKVYYYGIGIWRGVIDGVQVQIDLDNDVGKLPHITAVHIFGSVVPWEMCQGIRSWADDIRARNDIDVSTNKSLKPGYRYWMSGFKMFSHDKKFGCPVYVLREKMTSIVDVRPEKIYYKIRNKTINLYLKEGRGDLHILSYTSGDQDISPASLKFTSSLNDAMMNFFSKEPSKSWLHCTPLSYSVACRVLSLVDGSQRRDHIMQDSLARIIRMCTESSLRSRVGTVFSHLPAAEERERTFNLESMIDLMIEEMEDNCFDDITSSLAEDIDASYEDEGFDITDVDLFGPAHYREMSDSAFISHPLMDCFIEYIVERVKRRDIRKSLETCRVLRRNKDMMTNLFKALGRDENQIKLVDNESGDSDSFDDDLLG</sequence>
<keyword evidence="14" id="KW-1038">Host endoplasmic reticulum</keyword>
<evidence type="ECO:0000256" key="12">
    <source>
        <dbReference type="ARBA" id="ARBA00022842"/>
    </source>
</evidence>
<keyword evidence="15" id="KW-0464">Manganese</keyword>
<keyword evidence="22" id="KW-0696">RNA-directed RNA polymerase</keyword>
<protein>
    <recommendedName>
        <fullName evidence="7">RNA-directed RNA polymerase L</fullName>
        <ecNumber evidence="6">2.7.7.48</ecNumber>
    </recommendedName>
    <alternativeName>
        <fullName evidence="16">Large structural protein</fullName>
    </alternativeName>
    <alternativeName>
        <fullName evidence="18">Replicase</fullName>
    </alternativeName>
    <alternativeName>
        <fullName evidence="17">Transcriptase</fullName>
    </alternativeName>
</protein>
<evidence type="ECO:0000259" key="21">
    <source>
        <dbReference type="PROSITE" id="PS50525"/>
    </source>
</evidence>
<dbReference type="GO" id="GO:0006351">
    <property type="term" value="P:DNA-templated transcription"/>
    <property type="evidence" value="ECO:0007669"/>
    <property type="project" value="InterPro"/>
</dbReference>
<dbReference type="Pfam" id="PF15518">
    <property type="entry name" value="L_protein_N"/>
    <property type="match status" value="1"/>
</dbReference>
<dbReference type="InterPro" id="IPR022531">
    <property type="entry name" value="L_PA-C-like"/>
</dbReference>
<evidence type="ECO:0000256" key="9">
    <source>
        <dbReference type="ARBA" id="ARBA00022723"/>
    </source>
</evidence>
<dbReference type="GO" id="GO:0003968">
    <property type="term" value="F:RNA-directed RNA polymerase activity"/>
    <property type="evidence" value="ECO:0007669"/>
    <property type="project" value="UniProtKB-KW"/>
</dbReference>
<dbReference type="Proteomes" id="UP000201291">
    <property type="component" value="Genome"/>
</dbReference>
<dbReference type="Pfam" id="PF04196">
    <property type="entry name" value="Bunya_RdRp"/>
    <property type="match status" value="1"/>
</dbReference>
<evidence type="ECO:0000256" key="15">
    <source>
        <dbReference type="ARBA" id="ARBA00023211"/>
    </source>
</evidence>
<evidence type="ECO:0000313" key="22">
    <source>
        <dbReference type="EMBL" id="API68876.1"/>
    </source>
</evidence>
<evidence type="ECO:0000256" key="18">
    <source>
        <dbReference type="ARBA" id="ARBA00031012"/>
    </source>
</evidence>
<evidence type="ECO:0000313" key="23">
    <source>
        <dbReference type="Proteomes" id="UP000201291"/>
    </source>
</evidence>
<dbReference type="KEGG" id="vg:31079635"/>
<comment type="subcellular location">
    <subcellularLocation>
        <location evidence="3">Host Golgi apparatus</location>
    </subcellularLocation>
    <subcellularLocation>
        <location evidence="5">Host endoplasmic reticulum-Golgi intermediate compartment</location>
    </subcellularLocation>
    <subcellularLocation>
        <location evidence="4">Virion</location>
    </subcellularLocation>
</comment>
<evidence type="ECO:0000256" key="14">
    <source>
        <dbReference type="ARBA" id="ARBA00023184"/>
    </source>
</evidence>
<dbReference type="GO" id="GO:0016787">
    <property type="term" value="F:hydrolase activity"/>
    <property type="evidence" value="ECO:0007669"/>
    <property type="project" value="UniProtKB-KW"/>
</dbReference>
<dbReference type="InterPro" id="IPR007099">
    <property type="entry name" value="RNA-dir_pol_NSvirus"/>
</dbReference>
<comment type="similarity">
    <text evidence="19">Belongs to the Bunyavirales RNA polymerase family.</text>
</comment>
<evidence type="ECO:0000256" key="4">
    <source>
        <dbReference type="ARBA" id="ARBA00004328"/>
    </source>
</evidence>
<keyword evidence="8" id="KW-0808">Transferase</keyword>
<dbReference type="EC" id="2.7.7.48" evidence="6"/>
<dbReference type="GO" id="GO:0039694">
    <property type="term" value="P:viral RNA genome replication"/>
    <property type="evidence" value="ECO:0007669"/>
    <property type="project" value="InterPro"/>
</dbReference>
<comment type="function">
    <text evidence="20">RNA-dependent RNA polymerase, which is responsible for the replication and transcription of the viral RNA genome using antigenomic RNA as an intermediate. During transcription, synthesizes subgenomic RNAs and assures their capping by a cap-snatching mechanism, which involves the endonuclease activity cleaving the host capped pre-mRNAs. These short capped RNAs are then used as primers for viral transcription. The 3'-end of subgenomic mRNAs molecules are not polyadenylated. During replication, the polymerase binds the 5' and 3' vRNA extremities at distinct sites. In turn, significant conformational changes occur in the polymerase and in vRNA to initiate active RNA synthesis. As a consequence of the use of the same enzyme for both transcription and replication, these mechanisms need to be well coordinated.</text>
</comment>
<dbReference type="GO" id="GO:0044423">
    <property type="term" value="C:virion component"/>
    <property type="evidence" value="ECO:0007669"/>
    <property type="project" value="UniProtKB-KW"/>
</dbReference>
<evidence type="ECO:0000256" key="3">
    <source>
        <dbReference type="ARBA" id="ARBA00004136"/>
    </source>
</evidence>
<evidence type="ECO:0000256" key="20">
    <source>
        <dbReference type="ARBA" id="ARBA00046037"/>
    </source>
</evidence>
<evidence type="ECO:0000256" key="7">
    <source>
        <dbReference type="ARBA" id="ARBA00018602"/>
    </source>
</evidence>
<proteinExistence type="inferred from homology"/>
<evidence type="ECO:0000256" key="6">
    <source>
        <dbReference type="ARBA" id="ARBA00012494"/>
    </source>
</evidence>
<dbReference type="EMBL" id="KX611385">
    <property type="protein sequence ID" value="API68876.1"/>
    <property type="molecule type" value="Genomic_RNA"/>
</dbReference>